<dbReference type="Proteomes" id="UP000005387">
    <property type="component" value="Unassembled WGS sequence"/>
</dbReference>
<reference evidence="1 2" key="1">
    <citation type="submission" date="2010-07" db="EMBL/GenBank/DDBJ databases">
        <title>The draft genome of Paenibacillus curdlanolyticus YK9.</title>
        <authorList>
            <consortium name="US DOE Joint Genome Institute (JGI-PGF)"/>
            <person name="Lucas S."/>
            <person name="Copeland A."/>
            <person name="Lapidus A."/>
            <person name="Cheng J.-F."/>
            <person name="Bruce D."/>
            <person name="Goodwin L."/>
            <person name="Pitluck S."/>
            <person name="Land M.L."/>
            <person name="Hauser L."/>
            <person name="Chang Y.-J."/>
            <person name="Jeffries C."/>
            <person name="Anderson I.J."/>
            <person name="Johnson E."/>
            <person name="Loganathan U."/>
            <person name="Mulhopadhyay B."/>
            <person name="Kyrpides N."/>
            <person name="Woyke T.J."/>
        </authorList>
    </citation>
    <scope>NUCLEOTIDE SEQUENCE [LARGE SCALE GENOMIC DNA]</scope>
    <source>
        <strain evidence="1 2">YK9</strain>
    </source>
</reference>
<gene>
    <name evidence="1" type="ORF">PaecuDRAFT_0916</name>
</gene>
<name>E0I5J4_9BACL</name>
<evidence type="ECO:0000313" key="1">
    <source>
        <dbReference type="EMBL" id="EFM12236.1"/>
    </source>
</evidence>
<dbReference type="AlphaFoldDB" id="E0I5J4"/>
<dbReference type="OrthoDB" id="2623352at2"/>
<evidence type="ECO:0000313" key="2">
    <source>
        <dbReference type="Proteomes" id="UP000005387"/>
    </source>
</evidence>
<accession>E0I5J4</accession>
<keyword evidence="2" id="KW-1185">Reference proteome</keyword>
<dbReference type="EMBL" id="AEDD01000002">
    <property type="protein sequence ID" value="EFM12236.1"/>
    <property type="molecule type" value="Genomic_DNA"/>
</dbReference>
<dbReference type="RefSeq" id="WP_006036931.1">
    <property type="nucleotide sequence ID" value="NZ_AEDD01000002.1"/>
</dbReference>
<sequence length="103" mass="12060">MNREFMQDEERSVIKDRYFVSVQTLDYYGARVDHLEMLLNRGSVATAGDYIALFKKHYNVDAELKNVMPYMEFRVALPEPKGIRQITVLKIAKDITYQPITKI</sequence>
<proteinExistence type="predicted"/>
<protein>
    <submittedName>
        <fullName evidence="1">Uncharacterized protein</fullName>
    </submittedName>
</protein>
<organism evidence="1 2">
    <name type="scientific">Paenibacillus curdlanolyticus YK9</name>
    <dbReference type="NCBI Taxonomy" id="717606"/>
    <lineage>
        <taxon>Bacteria</taxon>
        <taxon>Bacillati</taxon>
        <taxon>Bacillota</taxon>
        <taxon>Bacilli</taxon>
        <taxon>Bacillales</taxon>
        <taxon>Paenibacillaceae</taxon>
        <taxon>Paenibacillus</taxon>
    </lineage>
</organism>